<dbReference type="RefSeq" id="WP_345231478.1">
    <property type="nucleotide sequence ID" value="NZ_BAABIQ010000028.1"/>
</dbReference>
<evidence type="ECO:0000313" key="2">
    <source>
        <dbReference type="Proteomes" id="UP001501411"/>
    </source>
</evidence>
<evidence type="ECO:0000313" key="1">
    <source>
        <dbReference type="EMBL" id="GAA4790888.1"/>
    </source>
</evidence>
<comment type="caution">
    <text evidence="1">The sequence shown here is derived from an EMBL/GenBank/DDBJ whole genome shotgun (WGS) entry which is preliminary data.</text>
</comment>
<protein>
    <submittedName>
        <fullName evidence="1">Uncharacterized protein</fullName>
    </submittedName>
</protein>
<reference evidence="2" key="1">
    <citation type="journal article" date="2019" name="Int. J. Syst. Evol. Microbiol.">
        <title>The Global Catalogue of Microorganisms (GCM) 10K type strain sequencing project: providing services to taxonomists for standard genome sequencing and annotation.</title>
        <authorList>
            <consortium name="The Broad Institute Genomics Platform"/>
            <consortium name="The Broad Institute Genome Sequencing Center for Infectious Disease"/>
            <person name="Wu L."/>
            <person name="Ma J."/>
        </authorList>
    </citation>
    <scope>NUCLEOTIDE SEQUENCE [LARGE SCALE GENOMIC DNA]</scope>
    <source>
        <strain evidence="2">JCM 18200</strain>
    </source>
</reference>
<keyword evidence="2" id="KW-1185">Reference proteome</keyword>
<dbReference type="EMBL" id="BAABIQ010000028">
    <property type="protein sequence ID" value="GAA4790888.1"/>
    <property type="molecule type" value="Genomic_DNA"/>
</dbReference>
<dbReference type="Proteomes" id="UP001501411">
    <property type="component" value="Unassembled WGS sequence"/>
</dbReference>
<organism evidence="1 2">
    <name type="scientific">Olivibacter ginsenosidimutans</name>
    <dbReference type="NCBI Taxonomy" id="1176537"/>
    <lineage>
        <taxon>Bacteria</taxon>
        <taxon>Pseudomonadati</taxon>
        <taxon>Bacteroidota</taxon>
        <taxon>Sphingobacteriia</taxon>
        <taxon>Sphingobacteriales</taxon>
        <taxon>Sphingobacteriaceae</taxon>
        <taxon>Olivibacter</taxon>
    </lineage>
</organism>
<sequence>MSTFPFTTNGAEQFFSALYQLSEDALQEEIMLVQQDFKAWIAQHFVLSEEQQVYLAGLSQNFAQSAGALTASAMSYRLPVILIKPEGNSGQLRKGKLVDTKNNIVIQHAEDQDEASGEVIFTISY</sequence>
<gene>
    <name evidence="1" type="ORF">GCM10023231_18490</name>
</gene>
<name>A0ABP9B5Y0_9SPHI</name>
<accession>A0ABP9B5Y0</accession>
<proteinExistence type="predicted"/>